<keyword evidence="2" id="KW-1133">Transmembrane helix</keyword>
<sequence length="546" mass="62145">MLHLYALDRQFDADSKYMIWVSALDIFLNVLCQPVIYHPINAVAGRGFLITKMGFSTFTCIVIYGALLWGLKIAVMALFFYRHQCIVGKKYKVSRKKLISCILLLLFVVLTQHIIVSLLTEFHRSLWPELLRKITLKLFITLTSVVTLLGLIYHMKYIFRGQCQHLAVHTQELQKTFLRAQIIQVAAPVVLLFIPIIIVYIRALYGRLGLQILNDILTMMISAYGSMATIFLIFFNVPYRKFLSGKMRAFECSCLFFQGIVTEDNKTKIFINLEELVKTLKIKNFRGVFMRDGLPEEPLLSEVGIVNLDSSNNPDEYMVTTLVISLFLATHLHAGSITRSSSATYISTSTAATLDSSLSYADAITSSSLFDVEEELTKIAAVCLSRTDYEQLAGNVVRYNFARLLSFVLVDESVVSIGLAELRAALKLSPLRPWRPYNDTEPSEAELQTAPTPEAYYELREPRTSRRSLNSSYLFEHNVAAGIAYLDARLPSIRAMFRQTFEEKRPREGVIDKKAIDRMIGEYFAILDRVDHATSEMLSFKRKCRD</sequence>
<feature type="transmembrane region" description="Helical" evidence="2">
    <location>
        <begin position="134"/>
        <end position="153"/>
    </location>
</feature>
<feature type="transmembrane region" description="Helical" evidence="2">
    <location>
        <begin position="217"/>
        <end position="239"/>
    </location>
</feature>
<keyword evidence="3" id="KW-1185">Reference proteome</keyword>
<feature type="transmembrane region" description="Helical" evidence="2">
    <location>
        <begin position="17"/>
        <end position="36"/>
    </location>
</feature>
<evidence type="ECO:0000313" key="3">
    <source>
        <dbReference type="Proteomes" id="UP000095283"/>
    </source>
</evidence>
<feature type="transmembrane region" description="Helical" evidence="2">
    <location>
        <begin position="56"/>
        <end position="81"/>
    </location>
</feature>
<evidence type="ECO:0000256" key="1">
    <source>
        <dbReference type="SAM" id="MobiDB-lite"/>
    </source>
</evidence>
<accession>A0A1I7WUK6</accession>
<keyword evidence="2" id="KW-0812">Transmembrane</keyword>
<feature type="transmembrane region" description="Helical" evidence="2">
    <location>
        <begin position="185"/>
        <end position="205"/>
    </location>
</feature>
<reference evidence="4" key="1">
    <citation type="submission" date="2016-11" db="UniProtKB">
        <authorList>
            <consortium name="WormBaseParasite"/>
        </authorList>
    </citation>
    <scope>IDENTIFICATION</scope>
</reference>
<proteinExistence type="predicted"/>
<keyword evidence="2" id="KW-0472">Membrane</keyword>
<feature type="transmembrane region" description="Helical" evidence="2">
    <location>
        <begin position="102"/>
        <end position="122"/>
    </location>
</feature>
<evidence type="ECO:0000256" key="2">
    <source>
        <dbReference type="SAM" id="Phobius"/>
    </source>
</evidence>
<organism evidence="3 4">
    <name type="scientific">Heterorhabditis bacteriophora</name>
    <name type="common">Entomopathogenic nematode worm</name>
    <dbReference type="NCBI Taxonomy" id="37862"/>
    <lineage>
        <taxon>Eukaryota</taxon>
        <taxon>Metazoa</taxon>
        <taxon>Ecdysozoa</taxon>
        <taxon>Nematoda</taxon>
        <taxon>Chromadorea</taxon>
        <taxon>Rhabditida</taxon>
        <taxon>Rhabditina</taxon>
        <taxon>Rhabditomorpha</taxon>
        <taxon>Strongyloidea</taxon>
        <taxon>Heterorhabditidae</taxon>
        <taxon>Heterorhabditis</taxon>
    </lineage>
</organism>
<dbReference type="Proteomes" id="UP000095283">
    <property type="component" value="Unplaced"/>
</dbReference>
<name>A0A1I7WUK6_HETBA</name>
<evidence type="ECO:0000313" key="4">
    <source>
        <dbReference type="WBParaSite" id="Hba_08815"/>
    </source>
</evidence>
<dbReference type="InterPro" id="IPR019422">
    <property type="entry name" value="7TM_GPCR_serpentine_rcpt_Srh"/>
</dbReference>
<dbReference type="AlphaFoldDB" id="A0A1I7WUK6"/>
<dbReference type="Pfam" id="PF10318">
    <property type="entry name" value="7TM_GPCR_Srh"/>
    <property type="match status" value="2"/>
</dbReference>
<protein>
    <submittedName>
        <fullName evidence="4">RGS domain-containing protein</fullName>
    </submittedName>
</protein>
<feature type="region of interest" description="Disordered" evidence="1">
    <location>
        <begin position="439"/>
        <end position="463"/>
    </location>
</feature>
<dbReference type="WBParaSite" id="Hba_08815">
    <property type="protein sequence ID" value="Hba_08815"/>
    <property type="gene ID" value="Hba_08815"/>
</dbReference>